<feature type="transmembrane region" description="Helical" evidence="1">
    <location>
        <begin position="183"/>
        <end position="202"/>
    </location>
</feature>
<dbReference type="Proteomes" id="UP000255334">
    <property type="component" value="Unassembled WGS sequence"/>
</dbReference>
<dbReference type="InterPro" id="IPR025333">
    <property type="entry name" value="DUF4239"/>
</dbReference>
<feature type="transmembrane region" description="Helical" evidence="1">
    <location>
        <begin position="49"/>
        <end position="67"/>
    </location>
</feature>
<dbReference type="Pfam" id="PF14023">
    <property type="entry name" value="Bestrophin-like"/>
    <property type="match status" value="1"/>
</dbReference>
<proteinExistence type="predicted"/>
<dbReference type="AlphaFoldDB" id="A0A370X6I2"/>
<keyword evidence="1" id="KW-0472">Membrane</keyword>
<keyword evidence="1" id="KW-0812">Transmembrane</keyword>
<dbReference type="EMBL" id="QRBF01000003">
    <property type="protein sequence ID" value="RDS83978.1"/>
    <property type="molecule type" value="Genomic_DNA"/>
</dbReference>
<evidence type="ECO:0000313" key="2">
    <source>
        <dbReference type="EMBL" id="RDS83978.1"/>
    </source>
</evidence>
<dbReference type="OrthoDB" id="116415at2"/>
<dbReference type="RefSeq" id="WP_115477780.1">
    <property type="nucleotide sequence ID" value="NZ_QRBF01000003.1"/>
</dbReference>
<evidence type="ECO:0000256" key="1">
    <source>
        <dbReference type="SAM" id="Phobius"/>
    </source>
</evidence>
<organism evidence="2 3">
    <name type="scientific">Dyella psychrodurans</name>
    <dbReference type="NCBI Taxonomy" id="1927960"/>
    <lineage>
        <taxon>Bacteria</taxon>
        <taxon>Pseudomonadati</taxon>
        <taxon>Pseudomonadota</taxon>
        <taxon>Gammaproteobacteria</taxon>
        <taxon>Lysobacterales</taxon>
        <taxon>Rhodanobacteraceae</taxon>
        <taxon>Dyella</taxon>
    </lineage>
</organism>
<sequence length="264" mass="29448">MYLLDHPIHLFFVATVVLLLAHETGFRLRALTKDREEKEWEKQVHETRNQIAVLLSLLLGFAMTMGLSRFDERKHLVIDEANAIGTVYLRTATQAEPVRSHAPALLREYVDSRLSIFGSNVRDGERESAAGRSKQIQDELWNEVSAEAQQTPTPIVALYESSLNDMIDLDGKRVAAVLNRIPLDIWILLGALSVMTSLVVGYGQRHRAWMSTFIPVLMVAISMSLIADLDTPASGFIQVSQQSMQSLSEDLHMQLPGANSSGNH</sequence>
<feature type="transmembrane region" description="Helical" evidence="1">
    <location>
        <begin position="208"/>
        <end position="227"/>
    </location>
</feature>
<comment type="caution">
    <text evidence="2">The sequence shown here is derived from an EMBL/GenBank/DDBJ whole genome shotgun (WGS) entry which is preliminary data.</text>
</comment>
<evidence type="ECO:0000313" key="3">
    <source>
        <dbReference type="Proteomes" id="UP000255334"/>
    </source>
</evidence>
<gene>
    <name evidence="2" type="ORF">DWU99_09325</name>
</gene>
<reference evidence="2 3" key="1">
    <citation type="submission" date="2018-07" db="EMBL/GenBank/DDBJ databases">
        <title>Dyella monticola sp. nov. and Dyella psychrodurans sp. nov. isolated from monsoon evergreen broad-leaved forest soil of Dinghu Mountain, China.</title>
        <authorList>
            <person name="Gao Z."/>
            <person name="Qiu L."/>
        </authorList>
    </citation>
    <scope>NUCLEOTIDE SEQUENCE [LARGE SCALE GENOMIC DNA]</scope>
    <source>
        <strain evidence="2 3">4MSK11</strain>
    </source>
</reference>
<protein>
    <submittedName>
        <fullName evidence="2">DUF4239 domain-containing protein</fullName>
    </submittedName>
</protein>
<accession>A0A370X6I2</accession>
<keyword evidence="1" id="KW-1133">Transmembrane helix</keyword>
<keyword evidence="3" id="KW-1185">Reference proteome</keyword>
<name>A0A370X6I2_9GAMM</name>